<dbReference type="InterPro" id="IPR035979">
    <property type="entry name" value="RBD_domain_sf"/>
</dbReference>
<dbReference type="CDD" id="cd02907">
    <property type="entry name" value="Macro_Af1521_BAL-like"/>
    <property type="match status" value="1"/>
</dbReference>
<feature type="non-terminal residue" evidence="12">
    <location>
        <position position="1719"/>
    </location>
</feature>
<dbReference type="Gene3D" id="3.90.228.10">
    <property type="match status" value="1"/>
</dbReference>
<dbReference type="Pfam" id="PF23084">
    <property type="entry name" value="KH_PARP14_1"/>
    <property type="match status" value="1"/>
</dbReference>
<dbReference type="InterPro" id="IPR057051">
    <property type="entry name" value="PARP14_RPM_1"/>
</dbReference>
<dbReference type="SUPFAM" id="SSF54928">
    <property type="entry name" value="RNA-binding domain, RBD"/>
    <property type="match status" value="1"/>
</dbReference>
<dbReference type="InterPro" id="IPR057046">
    <property type="entry name" value="PARP14_KH_4"/>
</dbReference>
<dbReference type="SUPFAM" id="SSF56399">
    <property type="entry name" value="ADP-ribosylation"/>
    <property type="match status" value="1"/>
</dbReference>
<dbReference type="SMART" id="SM00506">
    <property type="entry name" value="A1pp"/>
    <property type="match status" value="3"/>
</dbReference>
<feature type="domain" description="Macro" evidence="11">
    <location>
        <begin position="994"/>
        <end position="1179"/>
    </location>
</feature>
<dbReference type="InterPro" id="IPR012317">
    <property type="entry name" value="Poly(ADP-ribose)pol_cat_dom"/>
</dbReference>
<dbReference type="SUPFAM" id="SSF117839">
    <property type="entry name" value="WWE domain"/>
    <property type="match status" value="1"/>
</dbReference>
<dbReference type="Pfam" id="PF23252">
    <property type="entry name" value="KH_PARP14_5"/>
    <property type="match status" value="1"/>
</dbReference>
<dbReference type="Gene3D" id="3.30.70.330">
    <property type="match status" value="2"/>
</dbReference>
<evidence type="ECO:0000259" key="9">
    <source>
        <dbReference type="PROSITE" id="PS50918"/>
    </source>
</evidence>
<comment type="caution">
    <text evidence="12">The sequence shown here is derived from an EMBL/GenBank/DDBJ whole genome shotgun (WGS) entry which is preliminary data.</text>
</comment>
<dbReference type="PROSITE" id="PS51154">
    <property type="entry name" value="MACRO"/>
    <property type="match status" value="3"/>
</dbReference>
<comment type="similarity">
    <text evidence="6">Belongs to the ARTD/PARP family.</text>
</comment>
<dbReference type="Pfam" id="PF23248">
    <property type="entry name" value="KH_PARP14_2"/>
    <property type="match status" value="1"/>
</dbReference>
<dbReference type="Pfam" id="PF01661">
    <property type="entry name" value="Macro"/>
    <property type="match status" value="3"/>
</dbReference>
<dbReference type="InterPro" id="IPR012677">
    <property type="entry name" value="Nucleotide-bd_a/b_plait_sf"/>
</dbReference>
<dbReference type="InterPro" id="IPR057045">
    <property type="entry name" value="PARP14_KH_3"/>
</dbReference>
<gene>
    <name evidence="12" type="ORF">DAT39_013037</name>
</gene>
<dbReference type="GO" id="GO:0005737">
    <property type="term" value="C:cytoplasm"/>
    <property type="evidence" value="ECO:0007669"/>
    <property type="project" value="TreeGrafter"/>
</dbReference>
<dbReference type="GO" id="GO:0070212">
    <property type="term" value="P:protein poly-ADP-ribosylation"/>
    <property type="evidence" value="ECO:0007669"/>
    <property type="project" value="TreeGrafter"/>
</dbReference>
<feature type="domain" description="PARP catalytic" evidence="10">
    <location>
        <begin position="1618"/>
        <end position="1719"/>
    </location>
</feature>
<protein>
    <recommendedName>
        <fullName evidence="7">Poly [ADP-ribose] polymerase</fullName>
        <shortName evidence="7">PARP</shortName>
        <ecNumber evidence="7">2.4.2.-</ecNumber>
    </recommendedName>
</protein>
<name>A0A8J4X8G2_CLAMG</name>
<reference evidence="12" key="1">
    <citation type="submission" date="2020-07" db="EMBL/GenBank/DDBJ databases">
        <title>Clarias magur genome sequencing, assembly and annotation.</title>
        <authorList>
            <person name="Kushwaha B."/>
            <person name="Kumar R."/>
            <person name="Das P."/>
            <person name="Joshi C.G."/>
            <person name="Kumar D."/>
            <person name="Nagpure N.S."/>
            <person name="Pandey M."/>
            <person name="Agarwal S."/>
            <person name="Srivastava S."/>
            <person name="Singh M."/>
            <person name="Sahoo L."/>
            <person name="Jayasankar P."/>
            <person name="Meher P.K."/>
            <person name="Koringa P.G."/>
            <person name="Iquebal M.A."/>
            <person name="Das S.P."/>
            <person name="Bit A."/>
            <person name="Patnaik S."/>
            <person name="Patel N."/>
            <person name="Shah T.M."/>
            <person name="Hinsu A."/>
            <person name="Jena J.K."/>
        </authorList>
    </citation>
    <scope>NUCLEOTIDE SEQUENCE</scope>
    <source>
        <strain evidence="12">CIFAMagur01</strain>
        <tissue evidence="12">Testis</tissue>
    </source>
</reference>
<organism evidence="12 13">
    <name type="scientific">Clarias magur</name>
    <name type="common">Asian catfish</name>
    <name type="synonym">Macropteronotus magur</name>
    <dbReference type="NCBI Taxonomy" id="1594786"/>
    <lineage>
        <taxon>Eukaryota</taxon>
        <taxon>Metazoa</taxon>
        <taxon>Chordata</taxon>
        <taxon>Craniata</taxon>
        <taxon>Vertebrata</taxon>
        <taxon>Euteleostomi</taxon>
        <taxon>Actinopterygii</taxon>
        <taxon>Neopterygii</taxon>
        <taxon>Teleostei</taxon>
        <taxon>Ostariophysi</taxon>
        <taxon>Siluriformes</taxon>
        <taxon>Clariidae</taxon>
        <taxon>Clarias</taxon>
    </lineage>
</organism>
<feature type="domain" description="Macro" evidence="11">
    <location>
        <begin position="776"/>
        <end position="963"/>
    </location>
</feature>
<evidence type="ECO:0000259" key="11">
    <source>
        <dbReference type="PROSITE" id="PS51154"/>
    </source>
</evidence>
<dbReference type="Pfam" id="PF23222">
    <property type="entry name" value="RRM_PARP14_1"/>
    <property type="match status" value="1"/>
</dbReference>
<evidence type="ECO:0000256" key="5">
    <source>
        <dbReference type="ARBA" id="ARBA00023242"/>
    </source>
</evidence>
<keyword evidence="2 7" id="KW-0328">Glycosyltransferase</keyword>
<dbReference type="Pfam" id="PF23085">
    <property type="entry name" value="RRM_PARP14_3"/>
    <property type="match status" value="1"/>
</dbReference>
<dbReference type="GO" id="GO:0003950">
    <property type="term" value="F:NAD+ poly-ADP-ribosyltransferase activity"/>
    <property type="evidence" value="ECO:0007669"/>
    <property type="project" value="UniProtKB-UniRule"/>
</dbReference>
<dbReference type="InterPro" id="IPR057050">
    <property type="entry name" value="RRM_PARP14_2"/>
</dbReference>
<dbReference type="GO" id="GO:0003714">
    <property type="term" value="F:transcription corepressor activity"/>
    <property type="evidence" value="ECO:0007669"/>
    <property type="project" value="TreeGrafter"/>
</dbReference>
<keyword evidence="5" id="KW-0539">Nucleus</keyword>
<dbReference type="PANTHER" id="PTHR14453">
    <property type="entry name" value="PARP/ZINC FINGER CCCH TYPE DOMAIN CONTAINING PROTEIN"/>
    <property type="match status" value="1"/>
</dbReference>
<evidence type="ECO:0000256" key="1">
    <source>
        <dbReference type="ARBA" id="ARBA00004123"/>
    </source>
</evidence>
<evidence type="ECO:0000313" key="12">
    <source>
        <dbReference type="EMBL" id="KAF5897258.1"/>
    </source>
</evidence>
<keyword evidence="4 7" id="KW-0520">NAD</keyword>
<evidence type="ECO:0000256" key="6">
    <source>
        <dbReference type="ARBA" id="ARBA00024347"/>
    </source>
</evidence>
<evidence type="ECO:0000256" key="7">
    <source>
        <dbReference type="RuleBase" id="RU362114"/>
    </source>
</evidence>
<accession>A0A8J4X8G2</accession>
<dbReference type="Pfam" id="PF23254">
    <property type="entry name" value="KH_PARP14_8"/>
    <property type="match status" value="1"/>
</dbReference>
<dbReference type="EMBL" id="QNUK01000242">
    <property type="protein sequence ID" value="KAF5897258.1"/>
    <property type="molecule type" value="Genomic_DNA"/>
</dbReference>
<dbReference type="Gene3D" id="3.40.220.10">
    <property type="entry name" value="Leucine Aminopeptidase, subunit E, domain 1"/>
    <property type="match status" value="3"/>
</dbReference>
<dbReference type="CDD" id="cd12300">
    <property type="entry name" value="RRM1_PAR14"/>
    <property type="match status" value="1"/>
</dbReference>
<feature type="domain" description="Macro" evidence="11">
    <location>
        <begin position="1201"/>
        <end position="1375"/>
    </location>
</feature>
<dbReference type="GO" id="GO:1990404">
    <property type="term" value="F:NAD+-protein mono-ADP-ribosyltransferase activity"/>
    <property type="evidence" value="ECO:0007669"/>
    <property type="project" value="TreeGrafter"/>
</dbReference>
<dbReference type="PANTHER" id="PTHR14453:SF89">
    <property type="entry name" value="PROTEIN MONO-ADP-RIBOSYLTRANSFERASE PARP14"/>
    <property type="match status" value="1"/>
</dbReference>
<dbReference type="GO" id="GO:0010629">
    <property type="term" value="P:negative regulation of gene expression"/>
    <property type="evidence" value="ECO:0007669"/>
    <property type="project" value="TreeGrafter"/>
</dbReference>
<dbReference type="Pfam" id="PF22005">
    <property type="entry name" value="WWE_1"/>
    <property type="match status" value="1"/>
</dbReference>
<keyword evidence="3 7" id="KW-0808">Transferase</keyword>
<proteinExistence type="inferred from homology"/>
<dbReference type="PROSITE" id="PS51059">
    <property type="entry name" value="PARP_CATALYTIC"/>
    <property type="match status" value="1"/>
</dbReference>
<dbReference type="InterPro" id="IPR054596">
    <property type="entry name" value="PARP14_WWE"/>
</dbReference>
<evidence type="ECO:0000256" key="3">
    <source>
        <dbReference type="ARBA" id="ARBA00022679"/>
    </source>
</evidence>
<dbReference type="EC" id="2.4.2.-" evidence="7"/>
<keyword evidence="13" id="KW-1185">Reference proteome</keyword>
<dbReference type="InterPro" id="IPR057048">
    <property type="entry name" value="PARP14_KH_6"/>
</dbReference>
<dbReference type="InterPro" id="IPR004170">
    <property type="entry name" value="WWE_dom"/>
</dbReference>
<dbReference type="InterPro" id="IPR052056">
    <property type="entry name" value="Mono-ARTD/PARP"/>
</dbReference>
<dbReference type="InterPro" id="IPR057044">
    <property type="entry name" value="PARP14_KH_1"/>
</dbReference>
<dbReference type="PROSITE" id="PS50918">
    <property type="entry name" value="WWE"/>
    <property type="match status" value="1"/>
</dbReference>
<evidence type="ECO:0000256" key="8">
    <source>
        <dbReference type="SAM" id="MobiDB-lite"/>
    </source>
</evidence>
<dbReference type="InterPro" id="IPR002589">
    <property type="entry name" value="Macro_dom"/>
</dbReference>
<evidence type="ECO:0000313" key="13">
    <source>
        <dbReference type="Proteomes" id="UP000727407"/>
    </source>
</evidence>
<dbReference type="GO" id="GO:0005634">
    <property type="term" value="C:nucleus"/>
    <property type="evidence" value="ECO:0007669"/>
    <property type="project" value="UniProtKB-SubCell"/>
</dbReference>
<dbReference type="OrthoDB" id="6133115at2759"/>
<dbReference type="InterPro" id="IPR037197">
    <property type="entry name" value="WWE_dom_sf"/>
</dbReference>
<feature type="region of interest" description="Disordered" evidence="8">
    <location>
        <begin position="970"/>
        <end position="997"/>
    </location>
</feature>
<dbReference type="Proteomes" id="UP000727407">
    <property type="component" value="Unassembled WGS sequence"/>
</dbReference>
<evidence type="ECO:0000256" key="2">
    <source>
        <dbReference type="ARBA" id="ARBA00022676"/>
    </source>
</evidence>
<dbReference type="SUPFAM" id="SSF52949">
    <property type="entry name" value="Macro domain-like"/>
    <property type="match status" value="3"/>
</dbReference>
<feature type="compositionally biased region" description="Polar residues" evidence="8">
    <location>
        <begin position="87"/>
        <end position="108"/>
    </location>
</feature>
<evidence type="ECO:0000259" key="10">
    <source>
        <dbReference type="PROSITE" id="PS51059"/>
    </source>
</evidence>
<evidence type="ECO:0000256" key="4">
    <source>
        <dbReference type="ARBA" id="ARBA00023027"/>
    </source>
</evidence>
<dbReference type="InterPro" id="IPR057043">
    <property type="entry name" value="PARP14_KH_2"/>
</dbReference>
<dbReference type="Gene3D" id="3.30.720.50">
    <property type="match status" value="1"/>
</dbReference>
<dbReference type="Pfam" id="PF23253">
    <property type="entry name" value="KH_PARP14_6"/>
    <property type="match status" value="1"/>
</dbReference>
<dbReference type="Pfam" id="PF23245">
    <property type="entry name" value="RRM_PARP14_2"/>
    <property type="match status" value="1"/>
</dbReference>
<dbReference type="InterPro" id="IPR057047">
    <property type="entry name" value="PARP14_KH_5"/>
</dbReference>
<dbReference type="InterPro" id="IPR057049">
    <property type="entry name" value="PARP14_KH_8"/>
</dbReference>
<feature type="domain" description="WWE" evidence="9">
    <location>
        <begin position="1528"/>
        <end position="1603"/>
    </location>
</feature>
<comment type="subcellular location">
    <subcellularLocation>
        <location evidence="1">Nucleus</location>
    </subcellularLocation>
</comment>
<feature type="region of interest" description="Disordered" evidence="8">
    <location>
        <begin position="87"/>
        <end position="139"/>
    </location>
</feature>
<dbReference type="Pfam" id="PF23249">
    <property type="entry name" value="KH_PARP14_3"/>
    <property type="match status" value="1"/>
</dbReference>
<sequence length="1719" mass="191136">MDEEFPFPLFVEGKWDPRTPKLKNKLIIYFQSKKSNGGDCLVQYKVSDGQKATVRFKTEEVRQNVLEKQDHEIKLGKESLSLTVYLSPSEAKPSQETKSPIDTGQTEKSPTKDEKPTSTESQIKEEEDTGLSEDSKESAPTLAVIQNIQNVKLEFLEMLVENILRETPESKGVSIELIPECGCAVITFMSSKDAAHFIMSGPENSICKRKNLEISLLEKTTKVKVEDLSPDMNSDYILLYFEKFGEIVGDVEMLEDDQSAVITFNVHADANTVLTKKHMIKKHPVKVFPYYESLGVALYGKERPTLNLPECFIENIDEFVWKYLQEHQKKLDQIMQDMQTHFCHLEFEKPAVRICPLPSILQQGLQTKKLIQTWKEKASAQFTTVVSKYTSRKIDNIERDAWLEFKAEVHKMLLSEPVSLILHEGQGTMIIAGLAEDVGRTGEMAQSTVNQITQRIQRQKNSIEDEISMTPSIYRLIMKDGLEDALCSTFPELRLCFNAPSENLTLFGVKQEVLESKNKILQEVIGLARGMVELHPSILQFLTMVDREELTKELFLSKGIRASLEINKDQAFLVAKTDRTLKDGEDELKAVLYHACIDIDDPSVLRTVEWQDLLDRLSNKVNSSMMKILINTSDRQVVISGFAESVQYVQEQLSDYVLNNSRITSTLQDNKIIVNFIKEHKKEDWHKLVKDKINVNFTGDTITLSGPRVYVSECQLAFQDLCASVYCCNFKVDKPGAKKYFKSKGEIIIERAKAKMGCVVELVDEQNYNQISSNITEKKRVRTPDGVEIAVNKSDMCFYPVDAIVNAANVNLDLNGGLSKALSDAAGPKLQEACKQIIKRRTNLKTGDVVHTKAGQLPCKYVIHAIGPSFDSSDPQTAIKLLKNAVKRSLNLAESLNCQSLAIPAICSGNLGFPLNLCADTIVSALEEFFAFVNGETCLKEIHLIDKNDKTIAALEAAVQKVYGGGSTSQDSTFSGNSSSHQQTVNTASYSNQGSSQSVKTTEGLTVTLAKCNIQDTSLDVLVNSVSPDLALNHGAIARAILATAGPQIQTLLNQQANGPANDGAVFITSGCNLKNKVVFHAVAPHWNQGQGSAQTLEGIMDECLRQAEQQKQGSIVFPAIGTGNLGFPKPLVATTMLDSVLKFSKTRTSSHVREVMFALHPSDHLTIQAFTCEFNKKFNIPSSSPSDSSKGPFSKVTSPKTGMYQTTVGGVVLQVLSGDITKETTDVIVNSSNDNFTLKSGVSKAILDAAGANVEAECQQLGAQKDKGLIMTQQGNLQCKKIIHVSAGSNLSTIQKRVRQALEMLVKQRFTSIAFPAFGTGQGGANPGNVADAMMDAVIDFLTQTPQSSLKTVRIVIFQAPMLVDFQQSMLRKEVTVEQRTGSAWSRLTSFTRSIFMPKSKDVTPPQEKDFLMENKLVPVLCFSICGPSKTAVDETKQFIDKFISEEQAFQSISDAMILSLSEKDRQRIQELQRTMDVGVKIVRKAQAATAADSEEVTLIVEGLSRDVLVVIGEINAMLKTTRDDMSKKQRMELTAELVDWQYQQGGQYQSFDLATNFELEQACSLNSQQVDIKFQGQIYKVTLPEGPAVSASGGNQMKIRRVDKMRDFSVAAADTLPQEWEVMASNDLVKVCPLQTGIKEYNDVLAQFRKTCPNNNVLKIERIQNPSMWKNYQNNKQFMEKKNGHQNNEQMLFHGTREDSIHHINHNGFNRSYAGLN</sequence>
<dbReference type="Pfam" id="PF23251">
    <property type="entry name" value="KH_PARP14_4"/>
    <property type="match status" value="1"/>
</dbReference>
<dbReference type="InterPro" id="IPR043472">
    <property type="entry name" value="Macro_dom-like"/>
</dbReference>
<dbReference type="Pfam" id="PF00644">
    <property type="entry name" value="PARP"/>
    <property type="match status" value="1"/>
</dbReference>
<dbReference type="GO" id="GO:0003676">
    <property type="term" value="F:nucleic acid binding"/>
    <property type="evidence" value="ECO:0007669"/>
    <property type="project" value="InterPro"/>
</dbReference>
<dbReference type="CDD" id="cd02903">
    <property type="entry name" value="Macro_BAL-like"/>
    <property type="match status" value="2"/>
</dbReference>